<dbReference type="RefSeq" id="WP_219499802.1">
    <property type="nucleotide sequence ID" value="NZ_JAHXDN010000001.1"/>
</dbReference>
<dbReference type="InterPro" id="IPR010852">
    <property type="entry name" value="ABATE"/>
</dbReference>
<dbReference type="PANTHER" id="PTHR35525">
    <property type="entry name" value="BLL6575 PROTEIN"/>
    <property type="match status" value="1"/>
</dbReference>
<accession>A0A9X1FT84</accession>
<gene>
    <name evidence="2" type="ORF">KX928_05585</name>
</gene>
<evidence type="ECO:0000259" key="1">
    <source>
        <dbReference type="Pfam" id="PF11706"/>
    </source>
</evidence>
<reference evidence="2" key="1">
    <citation type="submission" date="2021-07" db="EMBL/GenBank/DDBJ databases">
        <title>Roseobacter insulae sp. nov., isolated from a tidal flat.</title>
        <authorList>
            <person name="Park S."/>
            <person name="Yoon J.-H."/>
        </authorList>
    </citation>
    <scope>NUCLEOTIDE SEQUENCE</scope>
    <source>
        <strain evidence="2">YSTF-M11</strain>
    </source>
</reference>
<dbReference type="Proteomes" id="UP001138661">
    <property type="component" value="Unassembled WGS sequence"/>
</dbReference>
<comment type="caution">
    <text evidence="2">The sequence shown here is derived from an EMBL/GenBank/DDBJ whole genome shotgun (WGS) entry which is preliminary data.</text>
</comment>
<sequence length="184" mass="20198">MTREFEFVAGSLSLNLIDTVATRTNAPTELLAVPAQFERWVNAAGFEQAVRIDADRLAKARGLREAAHGVLAAVLAGDTPPASAINELNDWARLPGLRAQFVDGKVVMTSADPFEAVLATIAQDALLLLSADKRDRLRRCPGCDMLFFDQSRPGKRRWCSSASGCGNRAKVRRHRQRHKLQDSS</sequence>
<evidence type="ECO:0000313" key="2">
    <source>
        <dbReference type="EMBL" id="MBW4707253.1"/>
    </source>
</evidence>
<dbReference type="PANTHER" id="PTHR35525:SF3">
    <property type="entry name" value="BLL6575 PROTEIN"/>
    <property type="match status" value="1"/>
</dbReference>
<dbReference type="Pfam" id="PF07336">
    <property type="entry name" value="ABATE"/>
    <property type="match status" value="1"/>
</dbReference>
<proteinExistence type="predicted"/>
<name>A0A9X1FT84_9RHOB</name>
<dbReference type="AlphaFoldDB" id="A0A9X1FT84"/>
<dbReference type="InterPro" id="IPR021005">
    <property type="entry name" value="Znf_CGNR"/>
</dbReference>
<organism evidence="2 3">
    <name type="scientific">Roseobacter insulae</name>
    <dbReference type="NCBI Taxonomy" id="2859783"/>
    <lineage>
        <taxon>Bacteria</taxon>
        <taxon>Pseudomonadati</taxon>
        <taxon>Pseudomonadota</taxon>
        <taxon>Alphaproteobacteria</taxon>
        <taxon>Rhodobacterales</taxon>
        <taxon>Roseobacteraceae</taxon>
        <taxon>Roseobacter</taxon>
    </lineage>
</organism>
<dbReference type="EMBL" id="JAHXDN010000001">
    <property type="protein sequence ID" value="MBW4707253.1"/>
    <property type="molecule type" value="Genomic_DNA"/>
</dbReference>
<evidence type="ECO:0000313" key="3">
    <source>
        <dbReference type="Proteomes" id="UP001138661"/>
    </source>
</evidence>
<feature type="domain" description="Zinc finger CGNR" evidence="1">
    <location>
        <begin position="136"/>
        <end position="178"/>
    </location>
</feature>
<protein>
    <submittedName>
        <fullName evidence="2">CGNR zinc finger domain-containing protein</fullName>
    </submittedName>
</protein>
<keyword evidence="3" id="KW-1185">Reference proteome</keyword>
<dbReference type="Pfam" id="PF11706">
    <property type="entry name" value="zf-CGNR"/>
    <property type="match status" value="1"/>
</dbReference>